<feature type="signal peptide" evidence="4">
    <location>
        <begin position="1"/>
        <end position="19"/>
    </location>
</feature>
<dbReference type="Gramene" id="KJB06768">
    <property type="protein sequence ID" value="KJB06768"/>
    <property type="gene ID" value="B456_001G141800"/>
</dbReference>
<name>A0A0D2N350_GOSRA</name>
<sequence>MKNSHISCLLFFYLLLVSATSDLIQKSCYEASKGNPTNVKLDFCVSGFQGNPKAKAAYGVADLVLVSIETAIANATAIGSKISKLLDNKSVGMFARNCLKDCSELYSLAGSSLETGLDAFQAIDYGTANAEISAALDAPVTCEDQFKEENGLVSPLTKENNNFRQLTAIPLAFMKMVQQ</sequence>
<organism evidence="6 7">
    <name type="scientific">Gossypium raimondii</name>
    <name type="common">Peruvian cotton</name>
    <name type="synonym">Gossypium klotzschianum subsp. raimondii</name>
    <dbReference type="NCBI Taxonomy" id="29730"/>
    <lineage>
        <taxon>Eukaryota</taxon>
        <taxon>Viridiplantae</taxon>
        <taxon>Streptophyta</taxon>
        <taxon>Embryophyta</taxon>
        <taxon>Tracheophyta</taxon>
        <taxon>Spermatophyta</taxon>
        <taxon>Magnoliopsida</taxon>
        <taxon>eudicotyledons</taxon>
        <taxon>Gunneridae</taxon>
        <taxon>Pentapetalae</taxon>
        <taxon>rosids</taxon>
        <taxon>malvids</taxon>
        <taxon>Malvales</taxon>
        <taxon>Malvaceae</taxon>
        <taxon>Malvoideae</taxon>
        <taxon>Gossypium</taxon>
    </lineage>
</organism>
<evidence type="ECO:0000256" key="1">
    <source>
        <dbReference type="ARBA" id="ARBA00022729"/>
    </source>
</evidence>
<evidence type="ECO:0000313" key="6">
    <source>
        <dbReference type="EMBL" id="KJB06768.1"/>
    </source>
</evidence>
<dbReference type="EMBL" id="CM001740">
    <property type="protein sequence ID" value="KJB06768.1"/>
    <property type="molecule type" value="Genomic_DNA"/>
</dbReference>
<accession>A0A0D2N350</accession>
<evidence type="ECO:0000313" key="7">
    <source>
        <dbReference type="Proteomes" id="UP000032304"/>
    </source>
</evidence>
<evidence type="ECO:0000256" key="3">
    <source>
        <dbReference type="ARBA" id="ARBA00038471"/>
    </source>
</evidence>
<feature type="domain" description="Pectinesterase inhibitor" evidence="5">
    <location>
        <begin position="19"/>
        <end position="173"/>
    </location>
</feature>
<comment type="similarity">
    <text evidence="3">Belongs to the PMEI family.</text>
</comment>
<dbReference type="CDD" id="cd15795">
    <property type="entry name" value="PMEI-Pla_a_1_like"/>
    <property type="match status" value="1"/>
</dbReference>
<feature type="chain" id="PRO_5002247785" description="Pectinesterase inhibitor domain-containing protein" evidence="4">
    <location>
        <begin position="20"/>
        <end position="179"/>
    </location>
</feature>
<dbReference type="GO" id="GO:0004857">
    <property type="term" value="F:enzyme inhibitor activity"/>
    <property type="evidence" value="ECO:0007669"/>
    <property type="project" value="InterPro"/>
</dbReference>
<dbReference type="Gene3D" id="1.20.140.40">
    <property type="entry name" value="Invertase/pectin methylesterase inhibitor family protein"/>
    <property type="match status" value="1"/>
</dbReference>
<dbReference type="GO" id="GO:0005576">
    <property type="term" value="C:extracellular region"/>
    <property type="evidence" value="ECO:0007669"/>
    <property type="project" value="UniProtKB-ARBA"/>
</dbReference>
<dbReference type="STRING" id="29730.A0A0D2N350"/>
<dbReference type="InterPro" id="IPR006501">
    <property type="entry name" value="Pectinesterase_inhib_dom"/>
</dbReference>
<dbReference type="InterPro" id="IPR035513">
    <property type="entry name" value="Invertase/methylesterase_inhib"/>
</dbReference>
<dbReference type="PANTHER" id="PTHR35357:SF17">
    <property type="entry name" value="PECTINESTERASE INHIBITOR 12"/>
    <property type="match status" value="1"/>
</dbReference>
<dbReference type="Proteomes" id="UP000032304">
    <property type="component" value="Chromosome 1"/>
</dbReference>
<dbReference type="InterPro" id="IPR034088">
    <property type="entry name" value="Pla_a_1-like"/>
</dbReference>
<dbReference type="eggNOG" id="ENOG502RZK0">
    <property type="taxonomic scope" value="Eukaryota"/>
</dbReference>
<protein>
    <recommendedName>
        <fullName evidence="5">Pectinesterase inhibitor domain-containing protein</fullName>
    </recommendedName>
</protein>
<keyword evidence="2" id="KW-1015">Disulfide bond</keyword>
<dbReference type="FunFam" id="1.20.140.40:FF:000002">
    <property type="entry name" value="Putative invertase inhibitor"/>
    <property type="match status" value="1"/>
</dbReference>
<proteinExistence type="inferred from homology"/>
<dbReference type="PANTHER" id="PTHR35357">
    <property type="entry name" value="OS02G0537100 PROTEIN"/>
    <property type="match status" value="1"/>
</dbReference>
<keyword evidence="7" id="KW-1185">Reference proteome</keyword>
<dbReference type="SUPFAM" id="SSF101148">
    <property type="entry name" value="Plant invertase/pectin methylesterase inhibitor"/>
    <property type="match status" value="1"/>
</dbReference>
<dbReference type="Pfam" id="PF04043">
    <property type="entry name" value="PMEI"/>
    <property type="match status" value="1"/>
</dbReference>
<evidence type="ECO:0000256" key="4">
    <source>
        <dbReference type="SAM" id="SignalP"/>
    </source>
</evidence>
<evidence type="ECO:0000256" key="2">
    <source>
        <dbReference type="ARBA" id="ARBA00023157"/>
    </source>
</evidence>
<evidence type="ECO:0000259" key="5">
    <source>
        <dbReference type="SMART" id="SM00856"/>
    </source>
</evidence>
<dbReference type="OMA" id="MYSRAMG"/>
<dbReference type="SMART" id="SM00856">
    <property type="entry name" value="PMEI"/>
    <property type="match status" value="1"/>
</dbReference>
<reference evidence="6 7" key="1">
    <citation type="journal article" date="2012" name="Nature">
        <title>Repeated polyploidization of Gossypium genomes and the evolution of spinnable cotton fibres.</title>
        <authorList>
            <person name="Paterson A.H."/>
            <person name="Wendel J.F."/>
            <person name="Gundlach H."/>
            <person name="Guo H."/>
            <person name="Jenkins J."/>
            <person name="Jin D."/>
            <person name="Llewellyn D."/>
            <person name="Showmaker K.C."/>
            <person name="Shu S."/>
            <person name="Udall J."/>
            <person name="Yoo M.J."/>
            <person name="Byers R."/>
            <person name="Chen W."/>
            <person name="Doron-Faigenboim A."/>
            <person name="Duke M.V."/>
            <person name="Gong L."/>
            <person name="Grimwood J."/>
            <person name="Grover C."/>
            <person name="Grupp K."/>
            <person name="Hu G."/>
            <person name="Lee T.H."/>
            <person name="Li J."/>
            <person name="Lin L."/>
            <person name="Liu T."/>
            <person name="Marler B.S."/>
            <person name="Page J.T."/>
            <person name="Roberts A.W."/>
            <person name="Romanel E."/>
            <person name="Sanders W.S."/>
            <person name="Szadkowski E."/>
            <person name="Tan X."/>
            <person name="Tang H."/>
            <person name="Xu C."/>
            <person name="Wang J."/>
            <person name="Wang Z."/>
            <person name="Zhang D."/>
            <person name="Zhang L."/>
            <person name="Ashrafi H."/>
            <person name="Bedon F."/>
            <person name="Bowers J.E."/>
            <person name="Brubaker C.L."/>
            <person name="Chee P.W."/>
            <person name="Das S."/>
            <person name="Gingle A.R."/>
            <person name="Haigler C.H."/>
            <person name="Harker D."/>
            <person name="Hoffmann L.V."/>
            <person name="Hovav R."/>
            <person name="Jones D.C."/>
            <person name="Lemke C."/>
            <person name="Mansoor S."/>
            <person name="ur Rahman M."/>
            <person name="Rainville L.N."/>
            <person name="Rambani A."/>
            <person name="Reddy U.K."/>
            <person name="Rong J.K."/>
            <person name="Saranga Y."/>
            <person name="Scheffler B.E."/>
            <person name="Scheffler J.A."/>
            <person name="Stelly D.M."/>
            <person name="Triplett B.A."/>
            <person name="Van Deynze A."/>
            <person name="Vaslin M.F."/>
            <person name="Waghmare V.N."/>
            <person name="Walford S.A."/>
            <person name="Wright R.J."/>
            <person name="Zaki E.A."/>
            <person name="Zhang T."/>
            <person name="Dennis E.S."/>
            <person name="Mayer K.F."/>
            <person name="Peterson D.G."/>
            <person name="Rokhsar D.S."/>
            <person name="Wang X."/>
            <person name="Schmutz J."/>
        </authorList>
    </citation>
    <scope>NUCLEOTIDE SEQUENCE [LARGE SCALE GENOMIC DNA]</scope>
</reference>
<gene>
    <name evidence="6" type="ORF">B456_001G141800</name>
</gene>
<dbReference type="AlphaFoldDB" id="A0A0D2N350"/>
<dbReference type="NCBIfam" id="TIGR01614">
    <property type="entry name" value="PME_inhib"/>
    <property type="match status" value="1"/>
</dbReference>
<keyword evidence="1 4" id="KW-0732">Signal</keyword>